<dbReference type="AlphaFoldDB" id="A0A8H8CUZ7"/>
<evidence type="ECO:0000313" key="2">
    <source>
        <dbReference type="Proteomes" id="UP000670092"/>
    </source>
</evidence>
<proteinExistence type="predicted"/>
<organism evidence="1 2">
    <name type="scientific">Ajellomyces capsulatus</name>
    <name type="common">Darling's disease fungus</name>
    <name type="synonym">Histoplasma capsulatum</name>
    <dbReference type="NCBI Taxonomy" id="5037"/>
    <lineage>
        <taxon>Eukaryota</taxon>
        <taxon>Fungi</taxon>
        <taxon>Dikarya</taxon>
        <taxon>Ascomycota</taxon>
        <taxon>Pezizomycotina</taxon>
        <taxon>Eurotiomycetes</taxon>
        <taxon>Eurotiomycetidae</taxon>
        <taxon>Onygenales</taxon>
        <taxon>Ajellomycetaceae</taxon>
        <taxon>Histoplasma</taxon>
    </lineage>
</organism>
<sequence length="85" mass="9589">MTKAIPQFIKPQLFICNRVNIKKCAGTIGLTITLISNAKRKIPNLLMGNPMANSMSEQLHPQMPNLWELYIQEQERSEAAPPITL</sequence>
<dbReference type="EMBL" id="JAEVHI010000005">
    <property type="protein sequence ID" value="KAG5290870.1"/>
    <property type="molecule type" value="Genomic_DNA"/>
</dbReference>
<name>A0A8H8CUZ7_AJECA</name>
<gene>
    <name evidence="1" type="ORF">I7I52_08019</name>
</gene>
<accession>A0A8H8CUZ7</accession>
<dbReference type="VEuPathDB" id="FungiDB:I7I52_08019"/>
<comment type="caution">
    <text evidence="1">The sequence shown here is derived from an EMBL/GenBank/DDBJ whole genome shotgun (WGS) entry which is preliminary data.</text>
</comment>
<evidence type="ECO:0000313" key="1">
    <source>
        <dbReference type="EMBL" id="KAG5290870.1"/>
    </source>
</evidence>
<reference evidence="1 2" key="1">
    <citation type="submission" date="2021-01" db="EMBL/GenBank/DDBJ databases">
        <title>Chromosome-level genome assembly of a human fungal pathogen reveals clustering of transcriptionally co-regulated genes.</title>
        <authorList>
            <person name="Voorhies M."/>
            <person name="Cohen S."/>
            <person name="Shea T.P."/>
            <person name="Petrus S."/>
            <person name="Munoz J.F."/>
            <person name="Poplawski S."/>
            <person name="Goldman W.E."/>
            <person name="Michael T."/>
            <person name="Cuomo C.A."/>
            <person name="Sil A."/>
            <person name="Beyhan S."/>
        </authorList>
    </citation>
    <scope>NUCLEOTIDE SEQUENCE [LARGE SCALE GENOMIC DNA]</scope>
    <source>
        <strain evidence="1 2">G184AR</strain>
    </source>
</reference>
<dbReference type="Proteomes" id="UP000670092">
    <property type="component" value="Unassembled WGS sequence"/>
</dbReference>
<protein>
    <submittedName>
        <fullName evidence="1">Uncharacterized protein</fullName>
    </submittedName>
</protein>